<feature type="domain" description="4Fe-4S ferredoxin-type" evidence="11">
    <location>
        <begin position="309"/>
        <end position="376"/>
    </location>
</feature>
<evidence type="ECO:0000313" key="12">
    <source>
        <dbReference type="EMBL" id="MBR7796613.1"/>
    </source>
</evidence>
<evidence type="ECO:0000256" key="1">
    <source>
        <dbReference type="ARBA" id="ARBA00022448"/>
    </source>
</evidence>
<feature type="binding site" evidence="8">
    <location>
        <position position="365"/>
    </location>
    <ligand>
        <name>[4Fe-4S] cluster</name>
        <dbReference type="ChEBI" id="CHEBI:49883"/>
        <label>2</label>
    </ligand>
</feature>
<evidence type="ECO:0000259" key="9">
    <source>
        <dbReference type="Pfam" id="PF02589"/>
    </source>
</evidence>
<keyword evidence="5 8" id="KW-0249">Electron transport</keyword>
<dbReference type="InterPro" id="IPR003741">
    <property type="entry name" value="LUD_dom"/>
</dbReference>
<dbReference type="SUPFAM" id="SSF46548">
    <property type="entry name" value="alpha-helical ferredoxin"/>
    <property type="match status" value="1"/>
</dbReference>
<evidence type="ECO:0000256" key="5">
    <source>
        <dbReference type="ARBA" id="ARBA00022982"/>
    </source>
</evidence>
<evidence type="ECO:0000259" key="11">
    <source>
        <dbReference type="Pfam" id="PF13183"/>
    </source>
</evidence>
<feature type="binding site" evidence="8">
    <location>
        <position position="372"/>
    </location>
    <ligand>
        <name>[4Fe-4S] cluster</name>
        <dbReference type="ChEBI" id="CHEBI:49883"/>
        <label>1</label>
    </ligand>
</feature>
<sequence>MSIKIGDASYKDRINKGIENDFMRQAVSSAQGRFRSGRLSQAEELGNWEEWRQLGSEIRTHTLENIDYYLQQLSDQVAKRGGNVFFAETADEANDYIENVVKKKKAKKVVKSKSMVTEEIGLNHSLDKIGVEVVESDLGEWILQLDEDPPSHIVTPALHKNKEQIRETFIKKRGYDKSDSPEELAAFAREQLRRDFLSADVGITGCNFAIAESGAITLVTNEGNARMVTALPDTQITVMGMERIVPTWEDMEVLVSLLTRAAVGQKLTSYVTSYTGARIEGEIDGPDDYHLVIVDNGRSKILGTEFQSALHCIRCAACINVCPVYRHVGGHAYNSIYPGPIGAVLTPLLDGYENHKELPYASSLCAACTEACPVKIPLHEQLIRHRQIIVEKEKKSPLAEKVMMKGFAQWASNPAAYKLSTKMARTALRPWTKDENIENGPGPLKGWTNVRDFPAPPKQSFRAWWSNRQKEGEA</sequence>
<dbReference type="InterPro" id="IPR004452">
    <property type="entry name" value="LutB/LldF"/>
</dbReference>
<feature type="domain" description="Lactate utilization protein B C-terminal" evidence="10">
    <location>
        <begin position="384"/>
        <end position="469"/>
    </location>
</feature>
<dbReference type="InterPro" id="IPR024569">
    <property type="entry name" value="LutB_C"/>
</dbReference>
<dbReference type="PANTHER" id="PTHR47153">
    <property type="entry name" value="LACTATE UTILIZATION PROTEIN B"/>
    <property type="match status" value="1"/>
</dbReference>
<evidence type="ECO:0000259" key="10">
    <source>
        <dbReference type="Pfam" id="PF11870"/>
    </source>
</evidence>
<feature type="binding site" evidence="8">
    <location>
        <position position="368"/>
    </location>
    <ligand>
        <name>[4Fe-4S] cluster</name>
        <dbReference type="ChEBI" id="CHEBI:49883"/>
        <label>2</label>
    </ligand>
</feature>
<evidence type="ECO:0000256" key="4">
    <source>
        <dbReference type="ARBA" id="ARBA00022737"/>
    </source>
</evidence>
<comment type="function">
    <text evidence="8">Is involved in L-lactate degradation and allows cells to grow with lactate as the sole carbon source. Has probably a role as an electron transporter during oxidation of L-lactate.</text>
</comment>
<dbReference type="PROSITE" id="PS00198">
    <property type="entry name" value="4FE4S_FER_1"/>
    <property type="match status" value="1"/>
</dbReference>
<name>A0A941E0B3_9BACI</name>
<keyword evidence="6 8" id="KW-0408">Iron</keyword>
<dbReference type="GO" id="GO:0051539">
    <property type="term" value="F:4 iron, 4 sulfur cluster binding"/>
    <property type="evidence" value="ECO:0007669"/>
    <property type="project" value="UniProtKB-KW"/>
</dbReference>
<organism evidence="12 13">
    <name type="scientific">Virgibacillus salarius</name>
    <dbReference type="NCBI Taxonomy" id="447199"/>
    <lineage>
        <taxon>Bacteria</taxon>
        <taxon>Bacillati</taxon>
        <taxon>Bacillota</taxon>
        <taxon>Bacilli</taxon>
        <taxon>Bacillales</taxon>
        <taxon>Bacillaceae</taxon>
        <taxon>Virgibacillus</taxon>
    </lineage>
</organism>
<keyword evidence="1 8" id="KW-0813">Transport</keyword>
<dbReference type="InterPro" id="IPR009051">
    <property type="entry name" value="Helical_ferredxn"/>
</dbReference>
<comment type="caution">
    <text evidence="12">The sequence shown here is derived from an EMBL/GenBank/DDBJ whole genome shotgun (WGS) entry which is preliminary data.</text>
</comment>
<keyword evidence="13" id="KW-1185">Reference proteome</keyword>
<evidence type="ECO:0000313" key="13">
    <source>
        <dbReference type="Proteomes" id="UP000675284"/>
    </source>
</evidence>
<feature type="binding site" evidence="8">
    <location>
        <position position="312"/>
    </location>
    <ligand>
        <name>[4Fe-4S] cluster</name>
        <dbReference type="ChEBI" id="CHEBI:49883"/>
        <label>1</label>
    </ligand>
</feature>
<evidence type="ECO:0000256" key="2">
    <source>
        <dbReference type="ARBA" id="ARBA00022485"/>
    </source>
</evidence>
<dbReference type="Proteomes" id="UP000675284">
    <property type="component" value="Unassembled WGS sequence"/>
</dbReference>
<accession>A0A941E0B3</accession>
<keyword evidence="4 8" id="KW-0677">Repeat</keyword>
<evidence type="ECO:0000256" key="3">
    <source>
        <dbReference type="ARBA" id="ARBA00022723"/>
    </source>
</evidence>
<dbReference type="InterPro" id="IPR017900">
    <property type="entry name" value="4Fe4S_Fe_S_CS"/>
</dbReference>
<dbReference type="EMBL" id="JAGSOT010000030">
    <property type="protein sequence ID" value="MBR7796613.1"/>
    <property type="molecule type" value="Genomic_DNA"/>
</dbReference>
<gene>
    <name evidence="8" type="primary">lutB</name>
    <name evidence="12" type="ORF">KCX74_11245</name>
</gene>
<dbReference type="GO" id="GO:0006089">
    <property type="term" value="P:lactate metabolic process"/>
    <property type="evidence" value="ECO:0007669"/>
    <property type="project" value="UniProtKB-UniRule"/>
</dbReference>
<dbReference type="InterPro" id="IPR037171">
    <property type="entry name" value="NagB/RpiA_transferase-like"/>
</dbReference>
<keyword evidence="7 8" id="KW-0411">Iron-sulfur</keyword>
<feature type="binding site" evidence="8">
    <location>
        <position position="322"/>
    </location>
    <ligand>
        <name>[4Fe-4S] cluster</name>
        <dbReference type="ChEBI" id="CHEBI:49883"/>
        <label>2</label>
    </ligand>
</feature>
<dbReference type="Pfam" id="PF02589">
    <property type="entry name" value="LUD_dom"/>
    <property type="match status" value="1"/>
</dbReference>
<feature type="binding site" evidence="8">
    <location>
        <position position="318"/>
    </location>
    <ligand>
        <name>[4Fe-4S] cluster</name>
        <dbReference type="ChEBI" id="CHEBI:49883"/>
        <label>1</label>
    </ligand>
</feature>
<dbReference type="InterPro" id="IPR017896">
    <property type="entry name" value="4Fe4S_Fe-S-bd"/>
</dbReference>
<dbReference type="InterPro" id="IPR022825">
    <property type="entry name" value="LutB"/>
</dbReference>
<dbReference type="Gene3D" id="1.10.1060.10">
    <property type="entry name" value="Alpha-helical ferredoxin"/>
    <property type="match status" value="1"/>
</dbReference>
<dbReference type="RefSeq" id="WP_166530440.1">
    <property type="nucleotide sequence ID" value="NZ_JAGSOT010000030.1"/>
</dbReference>
<dbReference type="PANTHER" id="PTHR47153:SF2">
    <property type="entry name" value="LACTATE UTILIZATION PROTEIN B"/>
    <property type="match status" value="1"/>
</dbReference>
<reference evidence="12" key="1">
    <citation type="submission" date="2021-04" db="EMBL/GenBank/DDBJ databases">
        <title>Isolation and polyphasic classification of algal microorganism.</title>
        <authorList>
            <person name="Wang S."/>
        </authorList>
    </citation>
    <scope>NUCLEOTIDE SEQUENCE</scope>
    <source>
        <strain evidence="12">720a</strain>
    </source>
</reference>
<feature type="binding site" evidence="8">
    <location>
        <position position="315"/>
    </location>
    <ligand>
        <name>[4Fe-4S] cluster</name>
        <dbReference type="ChEBI" id="CHEBI:49883"/>
        <label>1</label>
    </ligand>
</feature>
<evidence type="ECO:0000256" key="6">
    <source>
        <dbReference type="ARBA" id="ARBA00023004"/>
    </source>
</evidence>
<dbReference type="Pfam" id="PF13183">
    <property type="entry name" value="Fer4_8"/>
    <property type="match status" value="1"/>
</dbReference>
<protein>
    <recommendedName>
        <fullName evidence="8">Lactate utilization protein B</fullName>
    </recommendedName>
</protein>
<feature type="domain" description="LUD" evidence="9">
    <location>
        <begin position="70"/>
        <end position="294"/>
    </location>
</feature>
<comment type="similarity">
    <text evidence="8">Belongs to the LutB/YkgF family.</text>
</comment>
<keyword evidence="2 8" id="KW-0004">4Fe-4S</keyword>
<dbReference type="NCBIfam" id="TIGR00273">
    <property type="entry name" value="LutB/LldF family L-lactate oxidation iron-sulfur protein"/>
    <property type="match status" value="1"/>
</dbReference>
<dbReference type="HAMAP" id="MF_02103">
    <property type="entry name" value="LutB"/>
    <property type="match status" value="1"/>
</dbReference>
<evidence type="ECO:0000256" key="8">
    <source>
        <dbReference type="HAMAP-Rule" id="MF_02103"/>
    </source>
</evidence>
<dbReference type="Gene3D" id="3.40.50.10420">
    <property type="entry name" value="NagB/RpiA/CoA transferase-like"/>
    <property type="match status" value="1"/>
</dbReference>
<dbReference type="GO" id="GO:0046872">
    <property type="term" value="F:metal ion binding"/>
    <property type="evidence" value="ECO:0007669"/>
    <property type="project" value="UniProtKB-KW"/>
</dbReference>
<dbReference type="SUPFAM" id="SSF100950">
    <property type="entry name" value="NagB/RpiA/CoA transferase-like"/>
    <property type="match status" value="1"/>
</dbReference>
<dbReference type="AlphaFoldDB" id="A0A941E0B3"/>
<evidence type="ECO:0000256" key="7">
    <source>
        <dbReference type="ARBA" id="ARBA00023014"/>
    </source>
</evidence>
<dbReference type="Pfam" id="PF11870">
    <property type="entry name" value="LutB_C"/>
    <property type="match status" value="1"/>
</dbReference>
<dbReference type="InterPro" id="IPR024185">
    <property type="entry name" value="FTHF_cligase-like_sf"/>
</dbReference>
<keyword evidence="3 8" id="KW-0479">Metal-binding</keyword>
<proteinExistence type="inferred from homology"/>